<proteinExistence type="predicted"/>
<dbReference type="RefSeq" id="WP_012794486.1">
    <property type="nucleotide sequence ID" value="NZ_VOHS01000002.1"/>
</dbReference>
<comment type="caution">
    <text evidence="3">The sequence shown here is derived from an EMBL/GenBank/DDBJ whole genome shotgun (WGS) entry which is preliminary data.</text>
</comment>
<reference evidence="3 4" key="1">
    <citation type="submission" date="2019-08" db="EMBL/GenBank/DDBJ databases">
        <title>Whole genome sequencing of chitin degrading bacteria Chitinophaga pinensis YS16.</title>
        <authorList>
            <person name="Singh R.P."/>
            <person name="Manchanda G."/>
            <person name="Maurya I.K."/>
            <person name="Joshi N.K."/>
            <person name="Srivastava A.K."/>
        </authorList>
    </citation>
    <scope>NUCLEOTIDE SEQUENCE [LARGE SCALE GENOMIC DNA]</scope>
    <source>
        <strain evidence="3 4">YS-16</strain>
    </source>
</reference>
<evidence type="ECO:0000256" key="1">
    <source>
        <dbReference type="SAM" id="MobiDB-lite"/>
    </source>
</evidence>
<dbReference type="OrthoDB" id="1099872at2"/>
<feature type="transmembrane region" description="Helical" evidence="2">
    <location>
        <begin position="47"/>
        <end position="64"/>
    </location>
</feature>
<dbReference type="Proteomes" id="UP000318815">
    <property type="component" value="Unassembled WGS sequence"/>
</dbReference>
<evidence type="ECO:0008006" key="5">
    <source>
        <dbReference type="Google" id="ProtNLM"/>
    </source>
</evidence>
<protein>
    <recommendedName>
        <fullName evidence="5">DUF1682 domain-containing protein</fullName>
    </recommendedName>
</protein>
<evidence type="ECO:0000313" key="3">
    <source>
        <dbReference type="EMBL" id="TWW02041.1"/>
    </source>
</evidence>
<evidence type="ECO:0000256" key="2">
    <source>
        <dbReference type="SAM" id="Phobius"/>
    </source>
</evidence>
<feature type="region of interest" description="Disordered" evidence="1">
    <location>
        <begin position="109"/>
        <end position="132"/>
    </location>
</feature>
<gene>
    <name evidence="3" type="ORF">FEF09_02555</name>
</gene>
<dbReference type="OMA" id="WVMPALF"/>
<keyword evidence="4" id="KW-1185">Reference proteome</keyword>
<organism evidence="3 4">
    <name type="scientific">Chitinophaga pinensis</name>
    <dbReference type="NCBI Taxonomy" id="79329"/>
    <lineage>
        <taxon>Bacteria</taxon>
        <taxon>Pseudomonadati</taxon>
        <taxon>Bacteroidota</taxon>
        <taxon>Chitinophagia</taxon>
        <taxon>Chitinophagales</taxon>
        <taxon>Chitinophagaceae</taxon>
        <taxon>Chitinophaga</taxon>
    </lineage>
</organism>
<dbReference type="EMBL" id="VOHS01000002">
    <property type="protein sequence ID" value="TWW02041.1"/>
    <property type="molecule type" value="Genomic_DNA"/>
</dbReference>
<keyword evidence="2" id="KW-1133">Transmembrane helix</keyword>
<keyword evidence="2" id="KW-0472">Membrane</keyword>
<dbReference type="AlphaFoldDB" id="A0A5C6LXU6"/>
<name>A0A5C6LXU6_9BACT</name>
<accession>A0A5C6LXU6</accession>
<feature type="transmembrane region" description="Helical" evidence="2">
    <location>
        <begin position="12"/>
        <end position="35"/>
    </location>
</feature>
<keyword evidence="2" id="KW-0812">Transmembrane</keyword>
<sequence>MRRAPNVSKIAHVFKFILMAFIFCCAVGFSVQYLWNWLIPELFHGPVITFWQALGLCLLGKLIFGWHGSGGAPWGARAKQKWRARMMEKMQHMSEEEREKLREKLRRCTVGPRWGQSPFDDEKQESKTETNL</sequence>
<evidence type="ECO:0000313" key="4">
    <source>
        <dbReference type="Proteomes" id="UP000318815"/>
    </source>
</evidence>
<feature type="compositionally biased region" description="Basic and acidic residues" evidence="1">
    <location>
        <begin position="120"/>
        <end position="132"/>
    </location>
</feature>